<dbReference type="SUPFAM" id="SSF53649">
    <property type="entry name" value="Alkaline phosphatase-like"/>
    <property type="match status" value="1"/>
</dbReference>
<dbReference type="Pfam" id="PF00884">
    <property type="entry name" value="Sulfatase"/>
    <property type="match status" value="1"/>
</dbReference>
<evidence type="ECO:0000256" key="1">
    <source>
        <dbReference type="ARBA" id="ARBA00004651"/>
    </source>
</evidence>
<evidence type="ECO:0000259" key="7">
    <source>
        <dbReference type="Pfam" id="PF00884"/>
    </source>
</evidence>
<proteinExistence type="predicted"/>
<dbReference type="InterPro" id="IPR050448">
    <property type="entry name" value="OpgB/LTA_synthase_biosynth"/>
</dbReference>
<dbReference type="InterPro" id="IPR000917">
    <property type="entry name" value="Sulfatase_N"/>
</dbReference>
<dbReference type="CDD" id="cd16015">
    <property type="entry name" value="LTA_synthase"/>
    <property type="match status" value="1"/>
</dbReference>
<dbReference type="PANTHER" id="PTHR47371">
    <property type="entry name" value="LIPOTEICHOIC ACID SYNTHASE"/>
    <property type="match status" value="1"/>
</dbReference>
<feature type="domain" description="Sulfatase N-terminal" evidence="7">
    <location>
        <begin position="227"/>
        <end position="500"/>
    </location>
</feature>
<feature type="transmembrane region" description="Helical" evidence="6">
    <location>
        <begin position="20"/>
        <end position="49"/>
    </location>
</feature>
<dbReference type="GO" id="GO:0016740">
    <property type="term" value="F:transferase activity"/>
    <property type="evidence" value="ECO:0007669"/>
    <property type="project" value="UniProtKB-KW"/>
</dbReference>
<protein>
    <submittedName>
        <fullName evidence="8">Sulfatase-like hydrolase/transferase</fullName>
    </submittedName>
</protein>
<comment type="subcellular location">
    <subcellularLocation>
        <location evidence="1">Cell membrane</location>
        <topology evidence="1">Multi-pass membrane protein</topology>
    </subcellularLocation>
</comment>
<feature type="transmembrane region" description="Helical" evidence="6">
    <location>
        <begin position="55"/>
        <end position="71"/>
    </location>
</feature>
<dbReference type="GO" id="GO:0005886">
    <property type="term" value="C:plasma membrane"/>
    <property type="evidence" value="ECO:0007669"/>
    <property type="project" value="UniProtKB-SubCell"/>
</dbReference>
<dbReference type="PANTHER" id="PTHR47371:SF3">
    <property type="entry name" value="PHOSPHOGLYCEROL TRANSFERASE I"/>
    <property type="match status" value="1"/>
</dbReference>
<keyword evidence="2" id="KW-1003">Cell membrane</keyword>
<evidence type="ECO:0000313" key="9">
    <source>
        <dbReference type="Proteomes" id="UP000524246"/>
    </source>
</evidence>
<dbReference type="EMBL" id="JAAZON010000444">
    <property type="protein sequence ID" value="NMC63462.1"/>
    <property type="molecule type" value="Genomic_DNA"/>
</dbReference>
<evidence type="ECO:0000256" key="2">
    <source>
        <dbReference type="ARBA" id="ARBA00022475"/>
    </source>
</evidence>
<dbReference type="Proteomes" id="UP000524246">
    <property type="component" value="Unassembled WGS sequence"/>
</dbReference>
<dbReference type="SUPFAM" id="SSF56988">
    <property type="entry name" value="Anthrax protective antigen"/>
    <property type="match status" value="1"/>
</dbReference>
<dbReference type="InterPro" id="IPR017850">
    <property type="entry name" value="Alkaline_phosphatase_core_sf"/>
</dbReference>
<feature type="transmembrane region" description="Helical" evidence="6">
    <location>
        <begin position="121"/>
        <end position="139"/>
    </location>
</feature>
<keyword evidence="8" id="KW-0808">Transferase</keyword>
<keyword evidence="5 6" id="KW-0472">Membrane</keyword>
<feature type="transmembrane region" description="Helical" evidence="6">
    <location>
        <begin position="151"/>
        <end position="168"/>
    </location>
</feature>
<evidence type="ECO:0000256" key="6">
    <source>
        <dbReference type="SAM" id="Phobius"/>
    </source>
</evidence>
<feature type="transmembrane region" description="Helical" evidence="6">
    <location>
        <begin position="78"/>
        <end position="101"/>
    </location>
</feature>
<name>A0A7X9IKQ8_9DELT</name>
<dbReference type="Gene3D" id="3.40.720.10">
    <property type="entry name" value="Alkaline Phosphatase, subunit A"/>
    <property type="match status" value="1"/>
</dbReference>
<accession>A0A7X9IKQ8</accession>
<keyword evidence="3 6" id="KW-0812">Transmembrane</keyword>
<evidence type="ECO:0000256" key="3">
    <source>
        <dbReference type="ARBA" id="ARBA00022692"/>
    </source>
</evidence>
<evidence type="ECO:0000256" key="5">
    <source>
        <dbReference type="ARBA" id="ARBA00023136"/>
    </source>
</evidence>
<organism evidence="8 9">
    <name type="scientific">SAR324 cluster bacterium</name>
    <dbReference type="NCBI Taxonomy" id="2024889"/>
    <lineage>
        <taxon>Bacteria</taxon>
        <taxon>Deltaproteobacteria</taxon>
        <taxon>SAR324 cluster</taxon>
    </lineage>
</organism>
<evidence type="ECO:0000313" key="8">
    <source>
        <dbReference type="EMBL" id="NMC63462.1"/>
    </source>
</evidence>
<dbReference type="GO" id="GO:0016787">
    <property type="term" value="F:hydrolase activity"/>
    <property type="evidence" value="ECO:0007669"/>
    <property type="project" value="UniProtKB-KW"/>
</dbReference>
<keyword evidence="8" id="KW-0378">Hydrolase</keyword>
<keyword evidence="4 6" id="KW-1133">Transmembrane helix</keyword>
<comment type="caution">
    <text evidence="8">The sequence shown here is derived from an EMBL/GenBank/DDBJ whole genome shotgun (WGS) entry which is preliminary data.</text>
</comment>
<evidence type="ECO:0000256" key="4">
    <source>
        <dbReference type="ARBA" id="ARBA00022989"/>
    </source>
</evidence>
<sequence>MNPDKNRYKSPHEQEQSPHLLAIGPLLIFTALSIYKSSIVANGLTALLWLSKVDLIFFGLLLLLVSLLAFAKNLFVRIFLHLLIILGLFAFQLQVISLTLFDMNLTLSNVIDFAPEWRWNLNFVKLHHILLFLLALLAYRVLWLRVSFRQLTALSVVALLISCVGLAPTKDPPIHLRKYVFDVRDFGTQTNGNESACAVAYPSDLAHAAMISRSKRQLLNLGSFEGRNIVLAIIESMSSVDSRRTSSIGNIFRRFDRISENGILFRNVFADYYQTSGGLVALFNGVPPLSYPKAKVPLLNAFDSQPSLPRAFADHGYKTIFLKNAPLAFENTRSYSRRIGFDFTAGFDEIERYRGKPTFTCGVVGDEHLMDESIQQVEELMRAPQPFFLSLLTTSSHVPWVDPLRRGDTEKNVFDYVDQQIERLYFGLERIGFFEKNGVLILTSDHRKPQPISYKEREKYGDWAKTRIPLLLIGKGIPKGGFDDRFLSQSDLFAKLESLLNPSAELSPYAIYVDHYSRLVWQDQPKSNFALFLPKDLGQREYSGTVGGTCLSWKALPPPNAKIIEQDIHEQRAAHQENFDSKAIKCNMQVKGEVSWQEGHNGVLMRAYRGTDMSGLLDEESPRFIGKQVLKNFSQIEPDKLGLPKEAMILEFETGVYIPEDGIYWFSIQSEQGGCLNVNDQIIIDANEDTDGGDIWGHAKMKRGPQRVLIRTHSTGTSPVRILWAKKPDRQYWTRSRDKQWVPVPDNYLFEPVPLP</sequence>
<dbReference type="AlphaFoldDB" id="A0A7X9IKQ8"/>
<reference evidence="8 9" key="1">
    <citation type="journal article" date="2020" name="Biotechnol. Biofuels">
        <title>New insights from the biogas microbiome by comprehensive genome-resolved metagenomics of nearly 1600 species originating from multiple anaerobic digesters.</title>
        <authorList>
            <person name="Campanaro S."/>
            <person name="Treu L."/>
            <person name="Rodriguez-R L.M."/>
            <person name="Kovalovszki A."/>
            <person name="Ziels R.M."/>
            <person name="Maus I."/>
            <person name="Zhu X."/>
            <person name="Kougias P.G."/>
            <person name="Basile A."/>
            <person name="Luo G."/>
            <person name="Schluter A."/>
            <person name="Konstantinidis K.T."/>
            <person name="Angelidaki I."/>
        </authorList>
    </citation>
    <scope>NUCLEOTIDE SEQUENCE [LARGE SCALE GENOMIC DNA]</scope>
    <source>
        <strain evidence="8">AS27yjCOA_65</strain>
    </source>
</reference>
<gene>
    <name evidence="8" type="ORF">GYA55_09890</name>
</gene>